<reference evidence="1 2" key="1">
    <citation type="submission" date="2022-10" db="EMBL/GenBank/DDBJ databases">
        <title>Chitinophaga nivalis PC15 sp. nov., isolated from Pyeongchang county, South Korea.</title>
        <authorList>
            <person name="Trinh H.N."/>
        </authorList>
    </citation>
    <scope>NUCLEOTIDE SEQUENCE [LARGE SCALE GENOMIC DNA]</scope>
    <source>
        <strain evidence="1 2">PC14</strain>
    </source>
</reference>
<evidence type="ECO:0000313" key="2">
    <source>
        <dbReference type="Proteomes" id="UP001207742"/>
    </source>
</evidence>
<gene>
    <name evidence="1" type="ORF">OL497_15075</name>
</gene>
<dbReference type="RefSeq" id="WP_264731393.1">
    <property type="nucleotide sequence ID" value="NZ_JAPDNR010000001.1"/>
</dbReference>
<accession>A0ABT3IN69</accession>
<organism evidence="1 2">
    <name type="scientific">Chitinophaga nivalis</name>
    <dbReference type="NCBI Taxonomy" id="2991709"/>
    <lineage>
        <taxon>Bacteria</taxon>
        <taxon>Pseudomonadati</taxon>
        <taxon>Bacteroidota</taxon>
        <taxon>Chitinophagia</taxon>
        <taxon>Chitinophagales</taxon>
        <taxon>Chitinophagaceae</taxon>
        <taxon>Chitinophaga</taxon>
    </lineage>
</organism>
<evidence type="ECO:0000313" key="1">
    <source>
        <dbReference type="EMBL" id="MCW3485230.1"/>
    </source>
</evidence>
<sequence>MMSNTFMNNSRALSRQQLSRIKGGGGDVEYSYCHLEICVRGNCAANGGVPCRCEYYSATNPGVCFRIR</sequence>
<comment type="caution">
    <text evidence="1">The sequence shown here is derived from an EMBL/GenBank/DDBJ whole genome shotgun (WGS) entry which is preliminary data.</text>
</comment>
<proteinExistence type="predicted"/>
<dbReference type="Proteomes" id="UP001207742">
    <property type="component" value="Unassembled WGS sequence"/>
</dbReference>
<dbReference type="EMBL" id="JAPDNS010000001">
    <property type="protein sequence ID" value="MCW3485230.1"/>
    <property type="molecule type" value="Genomic_DNA"/>
</dbReference>
<evidence type="ECO:0008006" key="3">
    <source>
        <dbReference type="Google" id="ProtNLM"/>
    </source>
</evidence>
<keyword evidence="2" id="KW-1185">Reference proteome</keyword>
<name>A0ABT3IN69_9BACT</name>
<protein>
    <recommendedName>
        <fullName evidence="3">Bacteriocin</fullName>
    </recommendedName>
</protein>